<organism evidence="10 11">
    <name type="scientific">Orenia metallireducens</name>
    <dbReference type="NCBI Taxonomy" id="1413210"/>
    <lineage>
        <taxon>Bacteria</taxon>
        <taxon>Bacillati</taxon>
        <taxon>Bacillota</taxon>
        <taxon>Clostridia</taxon>
        <taxon>Halanaerobiales</taxon>
        <taxon>Halobacteroidaceae</taxon>
        <taxon>Orenia</taxon>
    </lineage>
</organism>
<proteinExistence type="predicted"/>
<dbReference type="OrthoDB" id="2110487at2"/>
<dbReference type="GO" id="GO:0016491">
    <property type="term" value="F:oxidoreductase activity"/>
    <property type="evidence" value="ECO:0007669"/>
    <property type="project" value="UniProtKB-KW"/>
</dbReference>
<dbReference type="InterPro" id="IPR007549">
    <property type="entry name" value="DUF512"/>
</dbReference>
<keyword evidence="7" id="KW-0411">Iron-sulfur</keyword>
<dbReference type="Pfam" id="PF17820">
    <property type="entry name" value="PDZ_6"/>
    <property type="match status" value="1"/>
</dbReference>
<evidence type="ECO:0000313" key="11">
    <source>
        <dbReference type="Proteomes" id="UP000093514"/>
    </source>
</evidence>
<keyword evidence="5" id="KW-0560">Oxidoreductase</keyword>
<evidence type="ECO:0000256" key="5">
    <source>
        <dbReference type="ARBA" id="ARBA00023002"/>
    </source>
</evidence>
<dbReference type="GO" id="GO:0051539">
    <property type="term" value="F:4 iron, 4 sulfur cluster binding"/>
    <property type="evidence" value="ECO:0007669"/>
    <property type="project" value="UniProtKB-KW"/>
</dbReference>
<dbReference type="Pfam" id="PF04459">
    <property type="entry name" value="DUF512"/>
    <property type="match status" value="1"/>
</dbReference>
<dbReference type="GO" id="GO:0046872">
    <property type="term" value="F:metal ion binding"/>
    <property type="evidence" value="ECO:0007669"/>
    <property type="project" value="UniProtKB-KW"/>
</dbReference>
<dbReference type="InterPro" id="IPR050377">
    <property type="entry name" value="Radical_SAM_PqqE_MftC-like"/>
</dbReference>
<accession>A0A1C0ABL6</accession>
<sequence length="449" mass="50990">MNYSEQQLAILSAQESNILAITSVCNVRCLFCSHQGNPSDIRTFSSGHRSLEEIEEIIEFIDKDKKIVIGESITRICEGEPFTHPQIIDILRLLRKKFPETLIQITTNGSRLTEENLKLLESLQPIEINLSLNSSSLSGRDKLMKDRRGEVVLEAIKRLKELDITYHGSIVAMPHITGWNDLEESIEYLDTYHAQTIRVFLPGYTKYSPESMKFDLNLWEDLREFINKCRQKYQTPITLDPVKIESLAGVVVGVIKDSPAFEAGIKVGDIILEVDGEKVLSRVDAFNQITEKSNPKVLIDNDGISKLIEIKKSLNQKSGLVFDYDLSPSTLQEIERVISNYRANKTLLLTSKLAEARIRLGVELLQEKNPNLEIDILVVENRFFGGSILAAGLLVVDDFREALQEYRDGLAEIDLILLPKIAFNYWGLDLLDKNYYQLVEEFGVEVEII</sequence>
<dbReference type="RefSeq" id="WP_068715827.1">
    <property type="nucleotide sequence ID" value="NZ_LWDV01000007.1"/>
</dbReference>
<feature type="domain" description="PDZ" evidence="8">
    <location>
        <begin position="246"/>
        <end position="279"/>
    </location>
</feature>
<evidence type="ECO:0000256" key="7">
    <source>
        <dbReference type="ARBA" id="ARBA00023014"/>
    </source>
</evidence>
<dbReference type="InterPro" id="IPR013785">
    <property type="entry name" value="Aldolase_TIM"/>
</dbReference>
<dbReference type="CDD" id="cd01335">
    <property type="entry name" value="Radical_SAM"/>
    <property type="match status" value="1"/>
</dbReference>
<dbReference type="EMBL" id="LWDV01000007">
    <property type="protein sequence ID" value="OCL27760.1"/>
    <property type="molecule type" value="Genomic_DNA"/>
</dbReference>
<evidence type="ECO:0000259" key="8">
    <source>
        <dbReference type="PROSITE" id="PS50106"/>
    </source>
</evidence>
<keyword evidence="3" id="KW-0949">S-adenosyl-L-methionine</keyword>
<protein>
    <submittedName>
        <fullName evidence="10">Uncharacterized protein</fullName>
    </submittedName>
</protein>
<dbReference type="InterPro" id="IPR058240">
    <property type="entry name" value="rSAM_sf"/>
</dbReference>
<dbReference type="GO" id="GO:0032324">
    <property type="term" value="P:molybdopterin cofactor biosynthetic process"/>
    <property type="evidence" value="ECO:0007669"/>
    <property type="project" value="UniProtKB-ARBA"/>
</dbReference>
<dbReference type="InterPro" id="IPR000385">
    <property type="entry name" value="MoaA_NifB_PqqE_Fe-S-bd_CS"/>
</dbReference>
<dbReference type="PANTHER" id="PTHR11228">
    <property type="entry name" value="RADICAL SAM DOMAIN PROTEIN"/>
    <property type="match status" value="1"/>
</dbReference>
<evidence type="ECO:0000256" key="2">
    <source>
        <dbReference type="ARBA" id="ARBA00022485"/>
    </source>
</evidence>
<gene>
    <name evidence="10" type="ORF">U472_04200</name>
</gene>
<dbReference type="PANTHER" id="PTHR11228:SF7">
    <property type="entry name" value="PQQA PEPTIDE CYCLASE"/>
    <property type="match status" value="1"/>
</dbReference>
<dbReference type="AlphaFoldDB" id="A0A1C0ABL6"/>
<dbReference type="InterPro" id="IPR036034">
    <property type="entry name" value="PDZ_sf"/>
</dbReference>
<dbReference type="SFLD" id="SFLDG01067">
    <property type="entry name" value="SPASM/twitch_domain_containing"/>
    <property type="match status" value="1"/>
</dbReference>
<dbReference type="Gene3D" id="2.30.42.10">
    <property type="match status" value="1"/>
</dbReference>
<dbReference type="PROSITE" id="PS51918">
    <property type="entry name" value="RADICAL_SAM"/>
    <property type="match status" value="1"/>
</dbReference>
<dbReference type="SMART" id="SM00729">
    <property type="entry name" value="Elp3"/>
    <property type="match status" value="1"/>
</dbReference>
<keyword evidence="2" id="KW-0004">4Fe-4S</keyword>
<dbReference type="InterPro" id="IPR001478">
    <property type="entry name" value="PDZ"/>
</dbReference>
<comment type="caution">
    <text evidence="10">The sequence shown here is derived from an EMBL/GenBank/DDBJ whole genome shotgun (WGS) entry which is preliminary data.</text>
</comment>
<evidence type="ECO:0000313" key="10">
    <source>
        <dbReference type="EMBL" id="OCL27760.1"/>
    </source>
</evidence>
<dbReference type="Pfam" id="PF04055">
    <property type="entry name" value="Radical_SAM"/>
    <property type="match status" value="1"/>
</dbReference>
<dbReference type="InterPro" id="IPR006638">
    <property type="entry name" value="Elp3/MiaA/NifB-like_rSAM"/>
</dbReference>
<comment type="cofactor">
    <cofactor evidence="1">
        <name>[4Fe-4S] cluster</name>
        <dbReference type="ChEBI" id="CHEBI:49883"/>
    </cofactor>
</comment>
<dbReference type="SFLD" id="SFLDS00029">
    <property type="entry name" value="Radical_SAM"/>
    <property type="match status" value="1"/>
</dbReference>
<reference evidence="11" key="1">
    <citation type="submission" date="2016-07" db="EMBL/GenBank/DDBJ databases">
        <authorList>
            <person name="Florea S."/>
            <person name="Webb J.S."/>
            <person name="Jaromczyk J."/>
            <person name="Schardl C.L."/>
        </authorList>
    </citation>
    <scope>NUCLEOTIDE SEQUENCE [LARGE SCALE GENOMIC DNA]</scope>
    <source>
        <strain evidence="11">Z6</strain>
    </source>
</reference>
<dbReference type="SUPFAM" id="SSF50156">
    <property type="entry name" value="PDZ domain-like"/>
    <property type="match status" value="1"/>
</dbReference>
<keyword evidence="6" id="KW-0408">Iron</keyword>
<evidence type="ECO:0000259" key="9">
    <source>
        <dbReference type="PROSITE" id="PS51918"/>
    </source>
</evidence>
<evidence type="ECO:0000256" key="4">
    <source>
        <dbReference type="ARBA" id="ARBA00022723"/>
    </source>
</evidence>
<dbReference type="SUPFAM" id="SSF102114">
    <property type="entry name" value="Radical SAM enzymes"/>
    <property type="match status" value="1"/>
</dbReference>
<dbReference type="InterPro" id="IPR041489">
    <property type="entry name" value="PDZ_6"/>
</dbReference>
<evidence type="ECO:0000256" key="3">
    <source>
        <dbReference type="ARBA" id="ARBA00022691"/>
    </source>
</evidence>
<name>A0A1C0ABL6_9FIRM</name>
<dbReference type="Gene3D" id="3.20.20.70">
    <property type="entry name" value="Aldolase class I"/>
    <property type="match status" value="1"/>
</dbReference>
<evidence type="ECO:0000256" key="6">
    <source>
        <dbReference type="ARBA" id="ARBA00023004"/>
    </source>
</evidence>
<reference evidence="10 11" key="2">
    <citation type="submission" date="2016-08" db="EMBL/GenBank/DDBJ databases">
        <title>Orenia metallireducens sp. nov. strain Z6, a Novel Metal-reducing Firmicute from the Deep Subsurface.</title>
        <authorList>
            <person name="Maxim B.I."/>
            <person name="Kenneth K."/>
            <person name="Flynn T.M."/>
            <person name="Oloughlin E.J."/>
            <person name="Locke R.A."/>
            <person name="Weber J.R."/>
            <person name="Egan S.M."/>
            <person name="Mackie R.I."/>
            <person name="Cann I.K."/>
        </authorList>
    </citation>
    <scope>NUCLEOTIDE SEQUENCE [LARGE SCALE GENOMIC DNA]</scope>
    <source>
        <strain evidence="10 11">Z6</strain>
    </source>
</reference>
<feature type="domain" description="Radical SAM core" evidence="9">
    <location>
        <begin position="11"/>
        <end position="236"/>
    </location>
</feature>
<dbReference type="PROSITE" id="PS50106">
    <property type="entry name" value="PDZ"/>
    <property type="match status" value="1"/>
</dbReference>
<dbReference type="InterPro" id="IPR007197">
    <property type="entry name" value="rSAM"/>
</dbReference>
<dbReference type="Proteomes" id="UP000093514">
    <property type="component" value="Unassembled WGS sequence"/>
</dbReference>
<keyword evidence="4" id="KW-0479">Metal-binding</keyword>
<evidence type="ECO:0000256" key="1">
    <source>
        <dbReference type="ARBA" id="ARBA00001966"/>
    </source>
</evidence>
<dbReference type="PROSITE" id="PS01305">
    <property type="entry name" value="MOAA_NIFB_PQQE"/>
    <property type="match status" value="1"/>
</dbReference>
<keyword evidence="11" id="KW-1185">Reference proteome</keyword>